<accession>A0A5B7KD90</accession>
<organism evidence="1 2">
    <name type="scientific">Portunus trituberculatus</name>
    <name type="common">Swimming crab</name>
    <name type="synonym">Neptunus trituberculatus</name>
    <dbReference type="NCBI Taxonomy" id="210409"/>
    <lineage>
        <taxon>Eukaryota</taxon>
        <taxon>Metazoa</taxon>
        <taxon>Ecdysozoa</taxon>
        <taxon>Arthropoda</taxon>
        <taxon>Crustacea</taxon>
        <taxon>Multicrustacea</taxon>
        <taxon>Malacostraca</taxon>
        <taxon>Eumalacostraca</taxon>
        <taxon>Eucarida</taxon>
        <taxon>Decapoda</taxon>
        <taxon>Pleocyemata</taxon>
        <taxon>Brachyura</taxon>
        <taxon>Eubrachyura</taxon>
        <taxon>Portunoidea</taxon>
        <taxon>Portunidae</taxon>
        <taxon>Portuninae</taxon>
        <taxon>Portunus</taxon>
    </lineage>
</organism>
<dbReference type="AlphaFoldDB" id="A0A5B7KD90"/>
<evidence type="ECO:0000313" key="2">
    <source>
        <dbReference type="Proteomes" id="UP000324222"/>
    </source>
</evidence>
<proteinExistence type="predicted"/>
<sequence>MPPTQPTLDDKSTESSARAIMIPRCDLPRSQVCTRRQSPFVIMSLSSLSRSVPRGNEQTDMSE</sequence>
<comment type="caution">
    <text evidence="1">The sequence shown here is derived from an EMBL/GenBank/DDBJ whole genome shotgun (WGS) entry which is preliminary data.</text>
</comment>
<name>A0A5B7KD90_PORTR</name>
<dbReference type="EMBL" id="VSRR010133931">
    <property type="protein sequence ID" value="MPD02959.1"/>
    <property type="molecule type" value="Genomic_DNA"/>
</dbReference>
<dbReference type="Proteomes" id="UP000324222">
    <property type="component" value="Unassembled WGS sequence"/>
</dbReference>
<protein>
    <submittedName>
        <fullName evidence="1">Uncharacterized protein</fullName>
    </submittedName>
</protein>
<reference evidence="1 2" key="1">
    <citation type="submission" date="2019-05" db="EMBL/GenBank/DDBJ databases">
        <title>Another draft genome of Portunus trituberculatus and its Hox gene families provides insights of decapod evolution.</title>
        <authorList>
            <person name="Jeong J.-H."/>
            <person name="Song I."/>
            <person name="Kim S."/>
            <person name="Choi T."/>
            <person name="Kim D."/>
            <person name="Ryu S."/>
            <person name="Kim W."/>
        </authorList>
    </citation>
    <scope>NUCLEOTIDE SEQUENCE [LARGE SCALE GENOMIC DNA]</scope>
    <source>
        <tissue evidence="1">Muscle</tissue>
    </source>
</reference>
<gene>
    <name evidence="1" type="ORF">E2C01_098567</name>
</gene>
<evidence type="ECO:0000313" key="1">
    <source>
        <dbReference type="EMBL" id="MPD02959.1"/>
    </source>
</evidence>
<keyword evidence="2" id="KW-1185">Reference proteome</keyword>